<dbReference type="AlphaFoldDB" id="A0A3G7TTI7"/>
<evidence type="ECO:0000259" key="2">
    <source>
        <dbReference type="PROSITE" id="PS51736"/>
    </source>
</evidence>
<dbReference type="GO" id="GO:0000150">
    <property type="term" value="F:DNA strand exchange activity"/>
    <property type="evidence" value="ECO:0007669"/>
    <property type="project" value="InterPro"/>
</dbReference>
<dbReference type="PROSITE" id="PS51736">
    <property type="entry name" value="RECOMBINASES_3"/>
    <property type="match status" value="1"/>
</dbReference>
<evidence type="ECO:0000256" key="1">
    <source>
        <dbReference type="SAM" id="MobiDB-lite"/>
    </source>
</evidence>
<feature type="region of interest" description="Disordered" evidence="1">
    <location>
        <begin position="52"/>
        <end position="110"/>
    </location>
</feature>
<sequence>MDRLACNLDDLRRLVQKLTKRGVHIEFLKEGLVFTGDDSPMANLMLSVMGPSRSSSERSFVSDSARASPWPSNVVLTGAARNPCPTNRPSQSDKVPLPASRTPSWPVSSV</sequence>
<dbReference type="GO" id="GO:0003677">
    <property type="term" value="F:DNA binding"/>
    <property type="evidence" value="ECO:0007669"/>
    <property type="project" value="InterPro"/>
</dbReference>
<protein>
    <submittedName>
        <fullName evidence="3">Mobile element protein</fullName>
    </submittedName>
</protein>
<reference evidence="3 4" key="1">
    <citation type="submission" date="2018-03" db="EMBL/GenBank/DDBJ databases">
        <title>Diversity of phytobeneficial traits revealed by whole-genome analysis of worldwide-isolated phenazine-producing Pseudomonas spp.</title>
        <authorList>
            <person name="Biessy A."/>
            <person name="Novinscak A."/>
            <person name="Blom J."/>
            <person name="Leger G."/>
            <person name="Thomashow L.S."/>
            <person name="Cazorla F.M."/>
            <person name="Josic D."/>
            <person name="Filion M."/>
        </authorList>
    </citation>
    <scope>NUCLEOTIDE SEQUENCE [LARGE SCALE GENOMIC DNA]</scope>
    <source>
        <strain evidence="3 4">B25</strain>
    </source>
</reference>
<accession>A0A3G7TTI7</accession>
<feature type="domain" description="Resolvase/invertase-type recombinase catalytic" evidence="2">
    <location>
        <begin position="1"/>
        <end position="78"/>
    </location>
</feature>
<dbReference type="EMBL" id="CP027753">
    <property type="protein sequence ID" value="AZE50425.1"/>
    <property type="molecule type" value="Genomic_DNA"/>
</dbReference>
<feature type="compositionally biased region" description="Polar residues" evidence="1">
    <location>
        <begin position="101"/>
        <end position="110"/>
    </location>
</feature>
<feature type="compositionally biased region" description="Polar residues" evidence="1">
    <location>
        <begin position="84"/>
        <end position="93"/>
    </location>
</feature>
<dbReference type="InterPro" id="IPR006119">
    <property type="entry name" value="Resolv_N"/>
</dbReference>
<gene>
    <name evidence="3" type="ORF">C4K04_4770</name>
</gene>
<feature type="compositionally biased region" description="Low complexity" evidence="1">
    <location>
        <begin position="52"/>
        <end position="66"/>
    </location>
</feature>
<dbReference type="InterPro" id="IPR036162">
    <property type="entry name" value="Resolvase-like_N_sf"/>
</dbReference>
<name>A0A3G7TTI7_9PSED</name>
<dbReference type="Pfam" id="PF00239">
    <property type="entry name" value="Resolvase"/>
    <property type="match status" value="1"/>
</dbReference>
<proteinExistence type="predicted"/>
<evidence type="ECO:0000313" key="3">
    <source>
        <dbReference type="EMBL" id="AZE50425.1"/>
    </source>
</evidence>
<dbReference type="SUPFAM" id="SSF53041">
    <property type="entry name" value="Resolvase-like"/>
    <property type="match status" value="1"/>
</dbReference>
<dbReference type="Gene3D" id="3.40.50.1390">
    <property type="entry name" value="Resolvase, N-terminal catalytic domain"/>
    <property type="match status" value="1"/>
</dbReference>
<organism evidence="3 4">
    <name type="scientific">Pseudomonas chlororaphis</name>
    <dbReference type="NCBI Taxonomy" id="587753"/>
    <lineage>
        <taxon>Bacteria</taxon>
        <taxon>Pseudomonadati</taxon>
        <taxon>Pseudomonadota</taxon>
        <taxon>Gammaproteobacteria</taxon>
        <taxon>Pseudomonadales</taxon>
        <taxon>Pseudomonadaceae</taxon>
        <taxon>Pseudomonas</taxon>
    </lineage>
</organism>
<evidence type="ECO:0000313" key="4">
    <source>
        <dbReference type="Proteomes" id="UP000268048"/>
    </source>
</evidence>
<dbReference type="Proteomes" id="UP000268048">
    <property type="component" value="Chromosome"/>
</dbReference>